<feature type="transmembrane region" description="Helical" evidence="4">
    <location>
        <begin position="295"/>
        <end position="318"/>
    </location>
</feature>
<keyword evidence="3" id="KW-0804">Transcription</keyword>
<dbReference type="PANTHER" id="PTHR43280">
    <property type="entry name" value="ARAC-FAMILY TRANSCRIPTIONAL REGULATOR"/>
    <property type="match status" value="1"/>
</dbReference>
<keyword evidence="4" id="KW-0472">Membrane</keyword>
<evidence type="ECO:0000259" key="5">
    <source>
        <dbReference type="PROSITE" id="PS01124"/>
    </source>
</evidence>
<organism evidence="6 7">
    <name type="scientific">Ruminiclostridium cellobioparum subsp. termitidis CT1112</name>
    <dbReference type="NCBI Taxonomy" id="1195236"/>
    <lineage>
        <taxon>Bacteria</taxon>
        <taxon>Bacillati</taxon>
        <taxon>Bacillota</taxon>
        <taxon>Clostridia</taxon>
        <taxon>Eubacteriales</taxon>
        <taxon>Oscillospiraceae</taxon>
        <taxon>Ruminiclostridium</taxon>
    </lineage>
</organism>
<protein>
    <submittedName>
        <fullName evidence="6">AraC-type DNA-binding domain-containing protein</fullName>
    </submittedName>
</protein>
<dbReference type="Gene3D" id="1.10.10.60">
    <property type="entry name" value="Homeodomain-like"/>
    <property type="match status" value="2"/>
</dbReference>
<dbReference type="SUPFAM" id="SSF46689">
    <property type="entry name" value="Homeodomain-like"/>
    <property type="match status" value="1"/>
</dbReference>
<dbReference type="PATRIC" id="fig|1195236.3.peg.5522"/>
<evidence type="ECO:0000256" key="3">
    <source>
        <dbReference type="ARBA" id="ARBA00023163"/>
    </source>
</evidence>
<gene>
    <name evidence="6" type="ORF">CTER_5388</name>
</gene>
<keyword evidence="4" id="KW-0812">Transmembrane</keyword>
<evidence type="ECO:0000256" key="2">
    <source>
        <dbReference type="ARBA" id="ARBA00023125"/>
    </source>
</evidence>
<keyword evidence="4" id="KW-1133">Transmembrane helix</keyword>
<dbReference type="Pfam" id="PF12833">
    <property type="entry name" value="HTH_18"/>
    <property type="match status" value="1"/>
</dbReference>
<evidence type="ECO:0000313" key="6">
    <source>
        <dbReference type="EMBL" id="EMS69052.1"/>
    </source>
</evidence>
<proteinExistence type="predicted"/>
<comment type="caution">
    <text evidence="6">The sequence shown here is derived from an EMBL/GenBank/DDBJ whole genome shotgun (WGS) entry which is preliminary data.</text>
</comment>
<dbReference type="eggNOG" id="COG2207">
    <property type="taxonomic scope" value="Bacteria"/>
</dbReference>
<dbReference type="PROSITE" id="PS01124">
    <property type="entry name" value="HTH_ARAC_FAMILY_2"/>
    <property type="match status" value="1"/>
</dbReference>
<evidence type="ECO:0000313" key="7">
    <source>
        <dbReference type="Proteomes" id="UP000014155"/>
    </source>
</evidence>
<evidence type="ECO:0000256" key="1">
    <source>
        <dbReference type="ARBA" id="ARBA00023015"/>
    </source>
</evidence>
<dbReference type="AlphaFoldDB" id="S0FF61"/>
<dbReference type="InterPro" id="IPR018060">
    <property type="entry name" value="HTH_AraC"/>
</dbReference>
<evidence type="ECO:0000256" key="4">
    <source>
        <dbReference type="SAM" id="Phobius"/>
    </source>
</evidence>
<dbReference type="SMART" id="SM00342">
    <property type="entry name" value="HTH_ARAC"/>
    <property type="match status" value="1"/>
</dbReference>
<feature type="domain" description="HTH araC/xylS-type" evidence="5">
    <location>
        <begin position="644"/>
        <end position="744"/>
    </location>
</feature>
<dbReference type="RefSeq" id="WP_004631225.1">
    <property type="nucleotide sequence ID" value="NZ_AORV01000078.1"/>
</dbReference>
<dbReference type="Proteomes" id="UP000014155">
    <property type="component" value="Unassembled WGS sequence"/>
</dbReference>
<dbReference type="InterPro" id="IPR018062">
    <property type="entry name" value="HTH_AraC-typ_CS"/>
</dbReference>
<keyword evidence="2 6" id="KW-0238">DNA-binding</keyword>
<dbReference type="EMBL" id="AORV01000078">
    <property type="protein sequence ID" value="EMS69052.1"/>
    <property type="molecule type" value="Genomic_DNA"/>
</dbReference>
<dbReference type="InterPro" id="IPR009057">
    <property type="entry name" value="Homeodomain-like_sf"/>
</dbReference>
<keyword evidence="7" id="KW-1185">Reference proteome</keyword>
<reference evidence="6 7" key="1">
    <citation type="journal article" date="2013" name="Genome Announc.">
        <title>Draft Genome Sequence of the Cellulolytic, Mesophilic, Anaerobic Bacterium Clostridium termitidis Strain CT1112 (DSM 5398).</title>
        <authorList>
            <person name="Lal S."/>
            <person name="Ramachandran U."/>
            <person name="Zhang X."/>
            <person name="Munir R."/>
            <person name="Sparling R."/>
            <person name="Levin D.B."/>
        </authorList>
    </citation>
    <scope>NUCLEOTIDE SEQUENCE [LARGE SCALE GENOMIC DNA]</scope>
    <source>
        <strain evidence="6 7">CT1112</strain>
    </source>
</reference>
<feature type="transmembrane region" description="Helical" evidence="4">
    <location>
        <begin position="20"/>
        <end position="42"/>
    </location>
</feature>
<dbReference type="GO" id="GO:0043565">
    <property type="term" value="F:sequence-specific DNA binding"/>
    <property type="evidence" value="ECO:0007669"/>
    <property type="project" value="InterPro"/>
</dbReference>
<dbReference type="PANTHER" id="PTHR43280:SF2">
    <property type="entry name" value="HTH-TYPE TRANSCRIPTIONAL REGULATOR EXSA"/>
    <property type="match status" value="1"/>
</dbReference>
<dbReference type="GO" id="GO:0003700">
    <property type="term" value="F:DNA-binding transcription factor activity"/>
    <property type="evidence" value="ECO:0007669"/>
    <property type="project" value="InterPro"/>
</dbReference>
<sequence length="751" mass="86227">MRKNSFLIRLKAGSFYKKLLISYIVLLLIVAFVISIVTTKLINTISDYTVESGRYSVSQYQVHLENKLRAIESLPTDLLFDDRVKALLSHKGDFDPLIRYGFTEIISKLNSYKFLNGYIKSIFIYLPEQQYIITGNSVYTVEQWSYQYLRSDSFFNILNSYNYNNWYTLEGDGEYAKTTAMICSLPLGEHSGTKGALCIIIDPAKISFDSSISADTSDCQMFTFNPNGNIMFSTQDKDTLLKNYPVNISELTPGVHKKEGYAFCVAHSSEFDLTHVVMLPLTDYEQTLTASTTIAITWIVLLLLTCLIVSLALARYNYSPIQRIAKLMDTERHGVQENVSSLEYIEASINQLLAERKQTRADMAVNKQQYMDALLTKLIHNEILNESLIHEYMEKFGLEIKGEYVQIIYIQCDEPSLLRQSKLLLEQVLVSDMNMEFDFYLLDGMNNFKLFLFLKSKYSGSKIYGTLEHLFAEQLDNIIVSMGEIYNGLPLLNLSYEEAKKVADYMTFLGLHGIMRYSELNQADHFNENSLVFETWFRKFANLIIDQNLSAAQSIQGQIFEELTSKQYTLQFVKCKIFSFIDHTISVIGGMDASYVNNIWEDFSLADRLLNCITIEELEKEYHAIFSFLSNILLSSASKMDVIEHIRKITNDNYLNPDFNVSFVSDQLNVSHSYVSKIFKKETGKNLLDHVHQLRIAYAKQLMADKPNLTLADIACQSGFYNDVTLIRVFKKYEGITPGKYRSQLERLSKT</sequence>
<dbReference type="STRING" id="1195236.CTER_5388"/>
<keyword evidence="1" id="KW-0805">Transcription regulation</keyword>
<name>S0FF61_RUMCE</name>
<accession>S0FF61</accession>
<dbReference type="PROSITE" id="PS00041">
    <property type="entry name" value="HTH_ARAC_FAMILY_1"/>
    <property type="match status" value="1"/>
</dbReference>